<evidence type="ECO:0000256" key="1">
    <source>
        <dbReference type="SAM" id="Phobius"/>
    </source>
</evidence>
<evidence type="ECO:0000313" key="3">
    <source>
        <dbReference type="Proteomes" id="UP000239724"/>
    </source>
</evidence>
<reference evidence="2 3" key="1">
    <citation type="journal article" date="2018" name="Arch. Microbiol.">
        <title>New insights into the metabolic potential of the phototrophic purple bacterium Rhodopila globiformis DSM 161(T) from its draft genome sequence and evidence for a vanadium-dependent nitrogenase.</title>
        <authorList>
            <person name="Imhoff J.F."/>
            <person name="Rahn T."/>
            <person name="Kunzel S."/>
            <person name="Neulinger S.C."/>
        </authorList>
    </citation>
    <scope>NUCLEOTIDE SEQUENCE [LARGE SCALE GENOMIC DNA]</scope>
    <source>
        <strain evidence="2 3">DSM 161</strain>
    </source>
</reference>
<keyword evidence="1" id="KW-0472">Membrane</keyword>
<protein>
    <submittedName>
        <fullName evidence="2">Uncharacterized protein</fullName>
    </submittedName>
</protein>
<keyword evidence="1" id="KW-0812">Transmembrane</keyword>
<name>A0A2S6MUZ0_RHOGL</name>
<comment type="caution">
    <text evidence="2">The sequence shown here is derived from an EMBL/GenBank/DDBJ whole genome shotgun (WGS) entry which is preliminary data.</text>
</comment>
<organism evidence="2 3">
    <name type="scientific">Rhodopila globiformis</name>
    <name type="common">Rhodopseudomonas globiformis</name>
    <dbReference type="NCBI Taxonomy" id="1071"/>
    <lineage>
        <taxon>Bacteria</taxon>
        <taxon>Pseudomonadati</taxon>
        <taxon>Pseudomonadota</taxon>
        <taxon>Alphaproteobacteria</taxon>
        <taxon>Acetobacterales</taxon>
        <taxon>Acetobacteraceae</taxon>
        <taxon>Rhodopila</taxon>
    </lineage>
</organism>
<feature type="transmembrane region" description="Helical" evidence="1">
    <location>
        <begin position="20"/>
        <end position="40"/>
    </location>
</feature>
<gene>
    <name evidence="2" type="ORF">CCS01_30625</name>
</gene>
<evidence type="ECO:0000313" key="2">
    <source>
        <dbReference type="EMBL" id="PPQ26183.1"/>
    </source>
</evidence>
<accession>A0A2S6MUZ0</accession>
<sequence>MVIRTTGRVIHHTSKVVHRFLVAATGLVVVCTMLLAGAAWRLSQGPIELVWLSNRAKAILSDETSPVRVSFKSVMLAWEGFDKGVDYPLDLRIADVVITDPMGKRIASAPQAHLTFSVAALIMGRFVPRAIEVDRAHIAVTRGADGSIGFGGSLAGGQGAAGEPPDFRALRDQLARPASTDHARSRGLLDQIHRVHLHDTEVTVTDQKTGLILTSARLNLDLLRERTGHVTGTLDAPLSAGDQHADMTAHMDFVPGGDTRVDAALSPVRLAGIAALPPALAVTAPVSLTSTLDFDRSFALRQGKATVLLGTGAIPVGKGTFPVLDGVVEVTGTPDSLTIRKAHFNLARQPQDPPETLDLGGTLVHAADRLMASVTATVDQIDIADLPRLWPEGIARSSRGWVTQNVTAGLVRHGFMDVVVEADHGLRDVVLTKATGDLDGTGATFTWIDNIPPVEQTEVHLHLVDPDTLDILVPSGHQRTRSGDLLLKDGRMHITGLAAKDQFADISTGVEGSLNATWALLKEPRLHLLSTHPIGLKTTGGDVTATLTFQFPLNANLTLDDVAIHADAHVKRARLLDLVYGRSLDDGAFDLDVTKDGLTLKGRGTLAAIPLAVTGSMDFNDGPPDQVVQKIVATGPADASQLSAMGLDVTGVVTGPIPLTATLAERRNGKGSVLLESDLTQAALAVDALAWSKPPGATAAATVSLQLLHDRLSRIDRIAVQGDGVLLSGSGEFTDGHMRSLLLDRIRLGQTDARAAIHFAANTPMAIAVRGAQIDLAPKLTQKSGAAPTRAPSRDGPTTPAWTLDGHFDRVLLAHGERATDLLVKAGGDGTTIRSLDAVGGIGTGAGFTARIEPQGGKRRLHVTSKDAGSLLRGLDAVGTMQSGQLTLHATFERPIGFRPLAGTMVISDATVKNSPVLGKLLQAITLYGLVDALRGPGMGFTRITVPFRYDASGLSIGQARAYNASLGLTATGTIALPSGRASLTGTIVPAYFFNAILGKIPLVGKLFSPEEGGGLFAARFSVDGPIDDATISVNPVSALTPGFTREIFGIFDGNGPGGQAAPSR</sequence>
<dbReference type="EMBL" id="NHRY01000272">
    <property type="protein sequence ID" value="PPQ26183.1"/>
    <property type="molecule type" value="Genomic_DNA"/>
</dbReference>
<dbReference type="Proteomes" id="UP000239724">
    <property type="component" value="Unassembled WGS sequence"/>
</dbReference>
<keyword evidence="3" id="KW-1185">Reference proteome</keyword>
<dbReference type="AlphaFoldDB" id="A0A2S6MUZ0"/>
<keyword evidence="1" id="KW-1133">Transmembrane helix</keyword>
<proteinExistence type="predicted"/>